<evidence type="ECO:0008006" key="4">
    <source>
        <dbReference type="Google" id="ProtNLM"/>
    </source>
</evidence>
<dbReference type="Gramene" id="rna17164">
    <property type="protein sequence ID" value="RHN68770.1"/>
    <property type="gene ID" value="gene17164"/>
</dbReference>
<feature type="transmembrane region" description="Helical" evidence="1">
    <location>
        <begin position="20"/>
        <end position="37"/>
    </location>
</feature>
<evidence type="ECO:0000256" key="1">
    <source>
        <dbReference type="SAM" id="Phobius"/>
    </source>
</evidence>
<dbReference type="AlphaFoldDB" id="A0A396ITP8"/>
<keyword evidence="1" id="KW-0812">Transmembrane</keyword>
<gene>
    <name evidence="2" type="ORF">MtrunA17_Chr3g0117491</name>
</gene>
<name>A0A396ITP8_MEDTR</name>
<accession>A0A396ITP8</accession>
<evidence type="ECO:0000313" key="3">
    <source>
        <dbReference type="Proteomes" id="UP000265566"/>
    </source>
</evidence>
<proteinExistence type="predicted"/>
<reference evidence="3" key="1">
    <citation type="journal article" date="2018" name="Nat. Plants">
        <title>Whole-genome landscape of Medicago truncatula symbiotic genes.</title>
        <authorList>
            <person name="Pecrix Y."/>
            <person name="Staton S.E."/>
            <person name="Sallet E."/>
            <person name="Lelandais-Briere C."/>
            <person name="Moreau S."/>
            <person name="Carrere S."/>
            <person name="Blein T."/>
            <person name="Jardinaud M.F."/>
            <person name="Latrasse D."/>
            <person name="Zouine M."/>
            <person name="Zahm M."/>
            <person name="Kreplak J."/>
            <person name="Mayjonade B."/>
            <person name="Satge C."/>
            <person name="Perez M."/>
            <person name="Cauet S."/>
            <person name="Marande W."/>
            <person name="Chantry-Darmon C."/>
            <person name="Lopez-Roques C."/>
            <person name="Bouchez O."/>
            <person name="Berard A."/>
            <person name="Debelle F."/>
            <person name="Munos S."/>
            <person name="Bendahmane A."/>
            <person name="Berges H."/>
            <person name="Niebel A."/>
            <person name="Buitink J."/>
            <person name="Frugier F."/>
            <person name="Benhamed M."/>
            <person name="Crespi M."/>
            <person name="Gouzy J."/>
            <person name="Gamas P."/>
        </authorList>
    </citation>
    <scope>NUCLEOTIDE SEQUENCE [LARGE SCALE GENOMIC DNA]</scope>
    <source>
        <strain evidence="3">cv. Jemalong A17</strain>
    </source>
</reference>
<dbReference type="Proteomes" id="UP000265566">
    <property type="component" value="Chromosome 3"/>
</dbReference>
<comment type="caution">
    <text evidence="2">The sequence shown here is derived from an EMBL/GenBank/DDBJ whole genome shotgun (WGS) entry which is preliminary data.</text>
</comment>
<dbReference type="EMBL" id="PSQE01000003">
    <property type="protein sequence ID" value="RHN68770.1"/>
    <property type="molecule type" value="Genomic_DNA"/>
</dbReference>
<sequence>MGSHEPLGEPVRKLMMNKNHFFYFFFFLLLIFHSKNGKRMNKMNAFSVILLITQNKTSPERKDINFEMGLIKISVLCTSMINYSYHEVYMHHKIGTRSAQI</sequence>
<keyword evidence="1" id="KW-1133">Transmembrane helix</keyword>
<protein>
    <recommendedName>
        <fullName evidence="4">Transmembrane protein</fullName>
    </recommendedName>
</protein>
<organism evidence="2 3">
    <name type="scientific">Medicago truncatula</name>
    <name type="common">Barrel medic</name>
    <name type="synonym">Medicago tribuloides</name>
    <dbReference type="NCBI Taxonomy" id="3880"/>
    <lineage>
        <taxon>Eukaryota</taxon>
        <taxon>Viridiplantae</taxon>
        <taxon>Streptophyta</taxon>
        <taxon>Embryophyta</taxon>
        <taxon>Tracheophyta</taxon>
        <taxon>Spermatophyta</taxon>
        <taxon>Magnoliopsida</taxon>
        <taxon>eudicotyledons</taxon>
        <taxon>Gunneridae</taxon>
        <taxon>Pentapetalae</taxon>
        <taxon>rosids</taxon>
        <taxon>fabids</taxon>
        <taxon>Fabales</taxon>
        <taxon>Fabaceae</taxon>
        <taxon>Papilionoideae</taxon>
        <taxon>50 kb inversion clade</taxon>
        <taxon>NPAAA clade</taxon>
        <taxon>Hologalegina</taxon>
        <taxon>IRL clade</taxon>
        <taxon>Trifolieae</taxon>
        <taxon>Medicago</taxon>
    </lineage>
</organism>
<keyword evidence="1" id="KW-0472">Membrane</keyword>
<evidence type="ECO:0000313" key="2">
    <source>
        <dbReference type="EMBL" id="RHN68770.1"/>
    </source>
</evidence>